<dbReference type="AlphaFoldDB" id="A0A1V4IRJ9"/>
<dbReference type="EMBL" id="MZGV01000014">
    <property type="protein sequence ID" value="OPJ62533.1"/>
    <property type="molecule type" value="Genomic_DNA"/>
</dbReference>
<dbReference type="STRING" id="1450648.CLORY_16630"/>
<dbReference type="SUPFAM" id="SSF53850">
    <property type="entry name" value="Periplasmic binding protein-like II"/>
    <property type="match status" value="1"/>
</dbReference>
<evidence type="ECO:0000313" key="5">
    <source>
        <dbReference type="EMBL" id="OPJ62533.1"/>
    </source>
</evidence>
<keyword evidence="3 4" id="KW-0732">Signal</keyword>
<evidence type="ECO:0000256" key="4">
    <source>
        <dbReference type="SAM" id="SignalP"/>
    </source>
</evidence>
<name>A0A1V4IRJ9_9CLOT</name>
<dbReference type="InterPro" id="IPR006061">
    <property type="entry name" value="SBP_1_CS"/>
</dbReference>
<organism evidence="5 6">
    <name type="scientific">Clostridium oryzae</name>
    <dbReference type="NCBI Taxonomy" id="1450648"/>
    <lineage>
        <taxon>Bacteria</taxon>
        <taxon>Bacillati</taxon>
        <taxon>Bacillota</taxon>
        <taxon>Clostridia</taxon>
        <taxon>Eubacteriales</taxon>
        <taxon>Clostridiaceae</taxon>
        <taxon>Clostridium</taxon>
    </lineage>
</organism>
<comment type="caution">
    <text evidence="5">The sequence shown here is derived from an EMBL/GenBank/DDBJ whole genome shotgun (WGS) entry which is preliminary data.</text>
</comment>
<dbReference type="PANTHER" id="PTHR43649:SF34">
    <property type="entry name" value="ABC TRANSPORTER PERIPLASMIC-BINDING PROTEIN YCJN-RELATED"/>
    <property type="match status" value="1"/>
</dbReference>
<dbReference type="Pfam" id="PF13416">
    <property type="entry name" value="SBP_bac_8"/>
    <property type="match status" value="1"/>
</dbReference>
<feature type="signal peptide" evidence="4">
    <location>
        <begin position="1"/>
        <end position="21"/>
    </location>
</feature>
<dbReference type="Proteomes" id="UP000190080">
    <property type="component" value="Unassembled WGS sequence"/>
</dbReference>
<protein>
    <submittedName>
        <fullName evidence="5">Multiple sugar-binding protein</fullName>
    </submittedName>
</protein>
<dbReference type="PANTHER" id="PTHR43649">
    <property type="entry name" value="ARABINOSE-BINDING PROTEIN-RELATED"/>
    <property type="match status" value="1"/>
</dbReference>
<proteinExistence type="inferred from homology"/>
<dbReference type="RefSeq" id="WP_079423201.1">
    <property type="nucleotide sequence ID" value="NZ_MZGV01000014.1"/>
</dbReference>
<reference evidence="5 6" key="1">
    <citation type="submission" date="2017-03" db="EMBL/GenBank/DDBJ databases">
        <title>Genome sequence of Clostridium oryzae DSM 28571.</title>
        <authorList>
            <person name="Poehlein A."/>
            <person name="Daniel R."/>
        </authorList>
    </citation>
    <scope>NUCLEOTIDE SEQUENCE [LARGE SCALE GENOMIC DNA]</scope>
    <source>
        <strain evidence="5 6">DSM 28571</strain>
    </source>
</reference>
<keyword evidence="2" id="KW-0813">Transport</keyword>
<dbReference type="PROSITE" id="PS51257">
    <property type="entry name" value="PROKAR_LIPOPROTEIN"/>
    <property type="match status" value="1"/>
</dbReference>
<evidence type="ECO:0000256" key="1">
    <source>
        <dbReference type="ARBA" id="ARBA00008520"/>
    </source>
</evidence>
<keyword evidence="6" id="KW-1185">Reference proteome</keyword>
<accession>A0A1V4IRJ9</accession>
<evidence type="ECO:0000256" key="3">
    <source>
        <dbReference type="ARBA" id="ARBA00022729"/>
    </source>
</evidence>
<feature type="chain" id="PRO_5038904833" evidence="4">
    <location>
        <begin position="22"/>
        <end position="435"/>
    </location>
</feature>
<dbReference type="InterPro" id="IPR006059">
    <property type="entry name" value="SBP"/>
</dbReference>
<dbReference type="InterPro" id="IPR050490">
    <property type="entry name" value="Bact_solute-bd_prot1"/>
</dbReference>
<dbReference type="GO" id="GO:0055085">
    <property type="term" value="P:transmembrane transport"/>
    <property type="evidence" value="ECO:0007669"/>
    <property type="project" value="InterPro"/>
</dbReference>
<dbReference type="Gene3D" id="3.40.190.10">
    <property type="entry name" value="Periplasmic binding protein-like II"/>
    <property type="match status" value="2"/>
</dbReference>
<gene>
    <name evidence="5" type="primary">msmE_2</name>
    <name evidence="5" type="ORF">CLORY_16630</name>
</gene>
<sequence length="435" mass="47384">MKSKKVLSLVATVVLISGVLAGCSSKSGGSSSGTKSKEVKITMLNSKGEIQSQLEDAAKEFKKTNPNIKLDVVVTGNGQSPFEKISAMYASGNAPTLAMLDPTDIIKLNDKFEDLSKQKWIADTVDNSLDTIKTSDGKVPAFPFTIEGAGFIYNKTILDKAGVDPASIKTLNDLKSAFDKIKAKGSEALAICSADWSLAGHFLSIAYADQSNDPAKVNEFFDQLKAGKVDLTKNKPFNGLIDTFDVMKKYNIDKKDPLSATYENNQQQVGTGKVAFWFNGNWAWPQIKQFAGDNDNFGFIPVPVSNNASDYGNSGIPAGVTKYIGVDNTTSTKAQKAAAEKFLNWIVYDKNGQDFLVNKSNIIPAFKNITLEPSSALAKSIKQYIKDGKTIQFITTTPSDHWSKVGVSMQKYLASKIDRAELAKEIQNYWKNVGK</sequence>
<dbReference type="OrthoDB" id="9763054at2"/>
<evidence type="ECO:0000313" key="6">
    <source>
        <dbReference type="Proteomes" id="UP000190080"/>
    </source>
</evidence>
<evidence type="ECO:0000256" key="2">
    <source>
        <dbReference type="ARBA" id="ARBA00022448"/>
    </source>
</evidence>
<dbReference type="PROSITE" id="PS01037">
    <property type="entry name" value="SBP_BACTERIAL_1"/>
    <property type="match status" value="1"/>
</dbReference>
<comment type="similarity">
    <text evidence="1">Belongs to the bacterial solute-binding protein 1 family.</text>
</comment>